<dbReference type="SUPFAM" id="SSF50044">
    <property type="entry name" value="SH3-domain"/>
    <property type="match status" value="2"/>
</dbReference>
<dbReference type="SMART" id="SM00326">
    <property type="entry name" value="SH3"/>
    <property type="match status" value="2"/>
</dbReference>
<dbReference type="InterPro" id="IPR036028">
    <property type="entry name" value="SH3-like_dom_sf"/>
</dbReference>
<feature type="compositionally biased region" description="Polar residues" evidence="9">
    <location>
        <begin position="676"/>
        <end position="692"/>
    </location>
</feature>
<evidence type="ECO:0000256" key="7">
    <source>
        <dbReference type="ARBA" id="ARBA00032587"/>
    </source>
</evidence>
<dbReference type="EMBL" id="MNPL01023495">
    <property type="protein sequence ID" value="OQR68697.1"/>
    <property type="molecule type" value="Genomic_DNA"/>
</dbReference>
<dbReference type="AlphaFoldDB" id="A0A1V9X5C0"/>
<gene>
    <name evidence="13" type="ORF">BIW11_01971</name>
</gene>
<dbReference type="Pfam" id="PF07653">
    <property type="entry name" value="SH3_2"/>
    <property type="match status" value="1"/>
</dbReference>
<dbReference type="Gene3D" id="1.20.900.10">
    <property type="entry name" value="Dbl homology (DH) domain"/>
    <property type="match status" value="1"/>
</dbReference>
<evidence type="ECO:0000313" key="14">
    <source>
        <dbReference type="Proteomes" id="UP000192247"/>
    </source>
</evidence>
<evidence type="ECO:0000256" key="3">
    <source>
        <dbReference type="ARBA" id="ARBA00018186"/>
    </source>
</evidence>
<accession>A0A1V9X5C0</accession>
<evidence type="ECO:0000256" key="6">
    <source>
        <dbReference type="ARBA" id="ARBA00022949"/>
    </source>
</evidence>
<dbReference type="GO" id="GO:0005795">
    <property type="term" value="C:Golgi stack"/>
    <property type="evidence" value="ECO:0007669"/>
    <property type="project" value="UniProtKB-SubCell"/>
</dbReference>
<dbReference type="GO" id="GO:0070161">
    <property type="term" value="C:anchoring junction"/>
    <property type="evidence" value="ECO:0007669"/>
    <property type="project" value="UniProtKB-SubCell"/>
</dbReference>
<dbReference type="Pfam" id="PF00621">
    <property type="entry name" value="RhoGEF"/>
    <property type="match status" value="1"/>
</dbReference>
<dbReference type="PROSITE" id="PS50002">
    <property type="entry name" value="SH3"/>
    <property type="match status" value="1"/>
</dbReference>
<dbReference type="PANTHER" id="PTHR22834:SF20">
    <property type="entry name" value="SH3 DOMAIN-CONTAINING PROTEIN"/>
    <property type="match status" value="1"/>
</dbReference>
<proteinExistence type="predicted"/>
<keyword evidence="14" id="KW-1185">Reference proteome</keyword>
<evidence type="ECO:0000256" key="4">
    <source>
        <dbReference type="ARBA" id="ARBA00022443"/>
    </source>
</evidence>
<dbReference type="InterPro" id="IPR004148">
    <property type="entry name" value="BAR_dom"/>
</dbReference>
<dbReference type="Gene3D" id="1.20.1270.60">
    <property type="entry name" value="Arfaptin homology (AH) domain/BAR domain"/>
    <property type="match status" value="1"/>
</dbReference>
<dbReference type="SMART" id="SM00721">
    <property type="entry name" value="BAR"/>
    <property type="match status" value="1"/>
</dbReference>
<keyword evidence="4 8" id="KW-0728">SH3 domain</keyword>
<dbReference type="STRING" id="418985.A0A1V9X5C0"/>
<keyword evidence="5" id="KW-0344">Guanine-nucleotide releasing factor</keyword>
<dbReference type="PROSITE" id="PS51021">
    <property type="entry name" value="BAR"/>
    <property type="match status" value="1"/>
</dbReference>
<dbReference type="PANTHER" id="PTHR22834">
    <property type="entry name" value="NUCLEAR FUSION PROTEIN FUS2"/>
    <property type="match status" value="1"/>
</dbReference>
<dbReference type="InterPro" id="IPR000219">
    <property type="entry name" value="DH_dom"/>
</dbReference>
<keyword evidence="6" id="KW-0965">Cell junction</keyword>
<protein>
    <recommendedName>
        <fullName evidence="3">Dynamin-binding protein</fullName>
    </recommendedName>
    <alternativeName>
        <fullName evidence="7">Scaffold protein Tuba</fullName>
    </alternativeName>
</protein>
<evidence type="ECO:0000256" key="1">
    <source>
        <dbReference type="ARBA" id="ARBA00004282"/>
    </source>
</evidence>
<dbReference type="InParanoid" id="A0A1V9X5C0"/>
<dbReference type="SUPFAM" id="SSF103657">
    <property type="entry name" value="BAR/IMD domain-like"/>
    <property type="match status" value="1"/>
</dbReference>
<dbReference type="Pfam" id="PF03114">
    <property type="entry name" value="BAR"/>
    <property type="match status" value="1"/>
</dbReference>
<dbReference type="InterPro" id="IPR001331">
    <property type="entry name" value="GDS_CDC24_CS"/>
</dbReference>
<evidence type="ECO:0000256" key="8">
    <source>
        <dbReference type="PROSITE-ProRule" id="PRU00192"/>
    </source>
</evidence>
<evidence type="ECO:0000259" key="10">
    <source>
        <dbReference type="PROSITE" id="PS50002"/>
    </source>
</evidence>
<feature type="compositionally biased region" description="Polar residues" evidence="9">
    <location>
        <begin position="458"/>
        <end position="477"/>
    </location>
</feature>
<feature type="region of interest" description="Disordered" evidence="9">
    <location>
        <begin position="457"/>
        <end position="510"/>
    </location>
</feature>
<feature type="domain" description="DH" evidence="11">
    <location>
        <begin position="1"/>
        <end position="62"/>
    </location>
</feature>
<feature type="compositionally biased region" description="Polar residues" evidence="9">
    <location>
        <begin position="486"/>
        <end position="497"/>
    </location>
</feature>
<evidence type="ECO:0000256" key="5">
    <source>
        <dbReference type="ARBA" id="ARBA00022658"/>
    </source>
</evidence>
<evidence type="ECO:0000259" key="12">
    <source>
        <dbReference type="PROSITE" id="PS51021"/>
    </source>
</evidence>
<dbReference type="Gene3D" id="2.30.30.40">
    <property type="entry name" value="SH3 Domains"/>
    <property type="match status" value="2"/>
</dbReference>
<dbReference type="GO" id="GO:0035556">
    <property type="term" value="P:intracellular signal transduction"/>
    <property type="evidence" value="ECO:0007669"/>
    <property type="project" value="InterPro"/>
</dbReference>
<dbReference type="InterPro" id="IPR035899">
    <property type="entry name" value="DBL_dom_sf"/>
</dbReference>
<reference evidence="13 14" key="1">
    <citation type="journal article" date="2017" name="Gigascience">
        <title>Draft genome of the honey bee ectoparasitic mite, Tropilaelaps mercedesae, is shaped by the parasitic life history.</title>
        <authorList>
            <person name="Dong X."/>
            <person name="Armstrong S.D."/>
            <person name="Xia D."/>
            <person name="Makepeace B.L."/>
            <person name="Darby A.C."/>
            <person name="Kadowaki T."/>
        </authorList>
    </citation>
    <scope>NUCLEOTIDE SEQUENCE [LARGE SCALE GENOMIC DNA]</scope>
    <source>
        <strain evidence="13">Wuxi-XJTLU</strain>
    </source>
</reference>
<comment type="caution">
    <text evidence="13">The sequence shown here is derived from an EMBL/GenBank/DDBJ whole genome shotgun (WGS) entry which is preliminary data.</text>
</comment>
<evidence type="ECO:0000259" key="11">
    <source>
        <dbReference type="PROSITE" id="PS50010"/>
    </source>
</evidence>
<dbReference type="InterPro" id="IPR027267">
    <property type="entry name" value="AH/BAR_dom_sf"/>
</dbReference>
<sequence length="833" mass="91814">MQRTSNCFDLASVLIKPVQRILKYPLLINELEKATEDSHPDKQLLWQAMDDMARVAADINEVKRRKDLVSKYRSNPEASLSQRLAKLNLHSVMKKSTRLTVKMSSSLGFTTVVRDEDFEREEHRFVLVERSIKNFLKSMRMFCDQLQECLKIGLQLAEDICDFYAECCSLPEVDRFRMTQHAVYAEYWAEFTKAVDKQVVETLQSALEMLAAPHKIIAKREHKLLDLAACTARTEKNRDATRHKAFEEEEQSARNTYNALNSQLLDELPQLCNLSSELLCSCVHAFLRARKLLIGRIANQLLELSEHSGLQTSSSEVLDIFEQKHRAALQAFGTYSMLQANLSGNLFKMDSFAKGSNFLRKSFNDKHGTALDLVPQTDSQRQWVKQEYSDNVYTVALTIQTNDPDEISLNKGDLVGLIRSADSSGNPMRWFVDNGRCKGLIASKHLLRDVHHRMNSGAHATSSSGFIHSTGASTMTTAGPGPASAPRTSSYSSTTNRAAPVRPTSLTSNGISASTALPVATAAAVAISAGIVASTAPVIHTKSTIKHQTGLIALRTTAATTETTATILTTISNPGTTVTGGNGGANNNSATTAGATNSVKIFSNGNALYGNIESPFSLSGIAPNRASVGTLSLQQQNERTAQTLAAVNDEGVKVLPSYPSQLTLQPSKRVVNPVISSLPNRSNQSGRSSNDGFTADTPIPHSLLLTCGSQTTGGRQLHKPLPALPADEKDNLYSNLDAFDNCDMSQHQQQQLQQPKHDPRSLIDVRQRLEEYYYALYKLDQVGPGQLPLLQGQVVLVIFTCDLENNPEWWFVEDRYGKQGYVPASYLRKYKTP</sequence>
<feature type="domain" description="SH3" evidence="10">
    <location>
        <begin position="768"/>
        <end position="832"/>
    </location>
</feature>
<dbReference type="OrthoDB" id="27823at2759"/>
<dbReference type="PROSITE" id="PS50010">
    <property type="entry name" value="DH_2"/>
    <property type="match status" value="1"/>
</dbReference>
<feature type="region of interest" description="Disordered" evidence="9">
    <location>
        <begin position="676"/>
        <end position="695"/>
    </location>
</feature>
<evidence type="ECO:0000313" key="13">
    <source>
        <dbReference type="EMBL" id="OQR68697.1"/>
    </source>
</evidence>
<dbReference type="SUPFAM" id="SSF48065">
    <property type="entry name" value="DBL homology domain (DH-domain)"/>
    <property type="match status" value="1"/>
</dbReference>
<comment type="subcellular location">
    <subcellularLocation>
        <location evidence="1">Cell junction</location>
    </subcellularLocation>
    <subcellularLocation>
        <location evidence="2">Golgi apparatus</location>
        <location evidence="2">Golgi stack</location>
    </subcellularLocation>
</comment>
<dbReference type="InterPro" id="IPR051492">
    <property type="entry name" value="Dynamin-Rho_GEF"/>
</dbReference>
<feature type="domain" description="BAR" evidence="12">
    <location>
        <begin position="103"/>
        <end position="314"/>
    </location>
</feature>
<evidence type="ECO:0000256" key="2">
    <source>
        <dbReference type="ARBA" id="ARBA00004348"/>
    </source>
</evidence>
<dbReference type="PROSITE" id="PS00741">
    <property type="entry name" value="DH_1"/>
    <property type="match status" value="1"/>
</dbReference>
<name>A0A1V9X5C0_9ACAR</name>
<dbReference type="GO" id="GO:0005085">
    <property type="term" value="F:guanyl-nucleotide exchange factor activity"/>
    <property type="evidence" value="ECO:0007669"/>
    <property type="project" value="UniProtKB-KW"/>
</dbReference>
<dbReference type="InterPro" id="IPR001452">
    <property type="entry name" value="SH3_domain"/>
</dbReference>
<dbReference type="Proteomes" id="UP000192247">
    <property type="component" value="Unassembled WGS sequence"/>
</dbReference>
<evidence type="ECO:0000256" key="9">
    <source>
        <dbReference type="SAM" id="MobiDB-lite"/>
    </source>
</evidence>
<organism evidence="13 14">
    <name type="scientific">Tropilaelaps mercedesae</name>
    <dbReference type="NCBI Taxonomy" id="418985"/>
    <lineage>
        <taxon>Eukaryota</taxon>
        <taxon>Metazoa</taxon>
        <taxon>Ecdysozoa</taxon>
        <taxon>Arthropoda</taxon>
        <taxon>Chelicerata</taxon>
        <taxon>Arachnida</taxon>
        <taxon>Acari</taxon>
        <taxon>Parasitiformes</taxon>
        <taxon>Mesostigmata</taxon>
        <taxon>Gamasina</taxon>
        <taxon>Dermanyssoidea</taxon>
        <taxon>Laelapidae</taxon>
        <taxon>Tropilaelaps</taxon>
    </lineage>
</organism>